<dbReference type="RefSeq" id="WP_063424237.1">
    <property type="nucleotide sequence ID" value="NZ_CP050951.1"/>
</dbReference>
<gene>
    <name evidence="1" type="ORF">A3L25_015685</name>
</gene>
<evidence type="ECO:0000313" key="2">
    <source>
        <dbReference type="Proteomes" id="UP000076857"/>
    </source>
</evidence>
<accession>A0AAP9N0I8</accession>
<name>A0AAP9N0I8_PSEPU</name>
<proteinExistence type="predicted"/>
<protein>
    <submittedName>
        <fullName evidence="1">Uncharacterized protein</fullName>
    </submittedName>
</protein>
<dbReference type="EMBL" id="CP050951">
    <property type="protein sequence ID" value="QJQ10785.1"/>
    <property type="molecule type" value="Genomic_DNA"/>
</dbReference>
<evidence type="ECO:0000313" key="1">
    <source>
        <dbReference type="EMBL" id="QJQ10785.1"/>
    </source>
</evidence>
<organism evidence="1 2">
    <name type="scientific">Pseudomonas putida</name>
    <name type="common">Arthrobacter siderocapsulatus</name>
    <dbReference type="NCBI Taxonomy" id="303"/>
    <lineage>
        <taxon>Bacteria</taxon>
        <taxon>Pseudomonadati</taxon>
        <taxon>Pseudomonadota</taxon>
        <taxon>Gammaproteobacteria</taxon>
        <taxon>Pseudomonadales</taxon>
        <taxon>Pseudomonadaceae</taxon>
        <taxon>Pseudomonas</taxon>
    </lineage>
</organism>
<dbReference type="AlphaFoldDB" id="A0AAP9N0I8"/>
<reference evidence="1 2" key="1">
    <citation type="submission" date="2016-04" db="EMBL/GenBank/DDBJ databases">
        <authorList>
            <person name="Qiu J."/>
        </authorList>
    </citation>
    <scope>NUCLEOTIDE SEQUENCE [LARGE SCALE GENOMIC DNA]</scope>
    <source>
        <strain evidence="1 2">JQ581</strain>
    </source>
</reference>
<reference evidence="1 2" key="2">
    <citation type="submission" date="2020-04" db="EMBL/GenBank/DDBJ databases">
        <title>Complete genome sequence of Pseudomonas putida strain JQ581.</title>
        <authorList>
            <person name="Mu Y."/>
        </authorList>
    </citation>
    <scope>NUCLEOTIDE SEQUENCE [LARGE SCALE GENOMIC DNA]</scope>
    <source>
        <strain evidence="1 2">JQ581</strain>
    </source>
</reference>
<dbReference type="Proteomes" id="UP000076857">
    <property type="component" value="Chromosome"/>
</dbReference>
<sequence length="72" mass="8523">MNVYLENNTEQNRWWVRMDDWRVGFNTAAEAGQFVQRLNARLNAPHSRDMLLDWSPRPVAQTRADFRCAKEA</sequence>